<protein>
    <submittedName>
        <fullName evidence="2">ABC transporter, periplasmic substrate-binding protein</fullName>
    </submittedName>
</protein>
<dbReference type="InterPro" id="IPR007487">
    <property type="entry name" value="ABC_transpt-TYRBP-like"/>
</dbReference>
<dbReference type="Proteomes" id="UP000057158">
    <property type="component" value="Chromosome"/>
</dbReference>
<dbReference type="KEGG" id="des:DSOUD_3218"/>
<dbReference type="PANTHER" id="PTHR35271:SF1">
    <property type="entry name" value="ABC TRANSPORTER, SUBSTRATE-BINDING LIPOPROTEIN"/>
    <property type="match status" value="1"/>
</dbReference>
<dbReference type="STRING" id="1603606.DSOUD_3218"/>
<organism evidence="2 3">
    <name type="scientific">Desulfuromonas soudanensis</name>
    <dbReference type="NCBI Taxonomy" id="1603606"/>
    <lineage>
        <taxon>Bacteria</taxon>
        <taxon>Pseudomonadati</taxon>
        <taxon>Thermodesulfobacteriota</taxon>
        <taxon>Desulfuromonadia</taxon>
        <taxon>Desulfuromonadales</taxon>
        <taxon>Desulfuromonadaceae</taxon>
        <taxon>Desulfuromonas</taxon>
    </lineage>
</organism>
<accession>A0A0M4D3C9</accession>
<dbReference type="InterPro" id="IPR028082">
    <property type="entry name" value="Peripla_BP_I"/>
</dbReference>
<dbReference type="AlphaFoldDB" id="A0A0M4D3C9"/>
<gene>
    <name evidence="2" type="ORF">DSOUD_3218</name>
</gene>
<evidence type="ECO:0000313" key="3">
    <source>
        <dbReference type="Proteomes" id="UP000057158"/>
    </source>
</evidence>
<dbReference type="Pfam" id="PF04392">
    <property type="entry name" value="ABC_sub_bind"/>
    <property type="match status" value="1"/>
</dbReference>
<dbReference type="PATRIC" id="fig|1603606.3.peg.3465"/>
<keyword evidence="3" id="KW-1185">Reference proteome</keyword>
<name>A0A0M4D3C9_9BACT</name>
<dbReference type="CDD" id="cd06325">
    <property type="entry name" value="PBP1_ABC_unchar_transporter"/>
    <property type="match status" value="1"/>
</dbReference>
<dbReference type="Gene3D" id="3.40.50.2300">
    <property type="match status" value="2"/>
</dbReference>
<proteinExistence type="predicted"/>
<dbReference type="OrthoDB" id="5431021at2"/>
<evidence type="ECO:0000313" key="2">
    <source>
        <dbReference type="EMBL" id="ALC17940.1"/>
    </source>
</evidence>
<evidence type="ECO:0000256" key="1">
    <source>
        <dbReference type="SAM" id="SignalP"/>
    </source>
</evidence>
<dbReference type="SUPFAM" id="SSF53822">
    <property type="entry name" value="Periplasmic binding protein-like I"/>
    <property type="match status" value="1"/>
</dbReference>
<dbReference type="EMBL" id="CP010802">
    <property type="protein sequence ID" value="ALC17940.1"/>
    <property type="molecule type" value="Genomic_DNA"/>
</dbReference>
<dbReference type="RefSeq" id="WP_053551908.1">
    <property type="nucleotide sequence ID" value="NZ_CP010802.1"/>
</dbReference>
<sequence>MNYKIHFLSAFFLALMLLPAVPASAGPQIVAVIIPGDLPRYGEAHAAFLKILESGGYGEDKVKVFVQKPNADRMSITNSLRRASSAGADLFITYGGAATDGAAQEAKKSVVLFADVYDPVGLGIVNTLSAPGVNRSGASSMIPMAPLLEALSAIVPGKKIGVLYSGDDKDSVLQVQEFQTLAQKLGFSLLKQDVGTPQEAAGAVGKLAGEADVLFLSNSLMIGTRTQELLALASAKKLPVISQIPGLAEQGALINLEADPDEQGKLLGVHTLQVLGGQKAFILPVRSPKKMALVINLKTAGALGLSVPAKTLAAATRVVR</sequence>
<keyword evidence="1" id="KW-0732">Signal</keyword>
<reference evidence="2 3" key="1">
    <citation type="submission" date="2015-07" db="EMBL/GenBank/DDBJ databases">
        <title>Isolation and Genomic Characterization of a Novel Halophilic Metal-Reducing Deltaproteobacterium from the Deep Subsurface.</title>
        <authorList>
            <person name="Badalamenti J.P."/>
            <person name="Summers Z.M."/>
            <person name="Gralnick J.A."/>
            <person name="Bond D.R."/>
        </authorList>
    </citation>
    <scope>NUCLEOTIDE SEQUENCE [LARGE SCALE GENOMIC DNA]</scope>
    <source>
        <strain evidence="2 3">WTL</strain>
    </source>
</reference>
<feature type="chain" id="PRO_5005791801" evidence="1">
    <location>
        <begin position="26"/>
        <end position="320"/>
    </location>
</feature>
<dbReference type="PANTHER" id="PTHR35271">
    <property type="entry name" value="ABC TRANSPORTER, SUBSTRATE-BINDING LIPOPROTEIN-RELATED"/>
    <property type="match status" value="1"/>
</dbReference>
<feature type="signal peptide" evidence="1">
    <location>
        <begin position="1"/>
        <end position="25"/>
    </location>
</feature>